<evidence type="ECO:0000256" key="3">
    <source>
        <dbReference type="ARBA" id="ARBA00022777"/>
    </source>
</evidence>
<evidence type="ECO:0000313" key="6">
    <source>
        <dbReference type="EMBL" id="KAK8982933.1"/>
    </source>
</evidence>
<accession>A0ABR2P3A5</accession>
<evidence type="ECO:0000313" key="7">
    <source>
        <dbReference type="Proteomes" id="UP001396334"/>
    </source>
</evidence>
<dbReference type="EMBL" id="JBBPBN010000083">
    <property type="protein sequence ID" value="KAK8982933.1"/>
    <property type="molecule type" value="Genomic_DNA"/>
</dbReference>
<evidence type="ECO:0000256" key="2">
    <source>
        <dbReference type="ARBA" id="ARBA00022527"/>
    </source>
</evidence>
<dbReference type="SUPFAM" id="SSF56112">
    <property type="entry name" value="Protein kinase-like (PK-like)"/>
    <property type="match status" value="1"/>
</dbReference>
<comment type="catalytic activity">
    <reaction evidence="5">
        <text>L-seryl-[protein] + ATP = O-phospho-L-seryl-[protein] + ADP + H(+)</text>
        <dbReference type="Rhea" id="RHEA:17989"/>
        <dbReference type="Rhea" id="RHEA-COMP:9863"/>
        <dbReference type="Rhea" id="RHEA-COMP:11604"/>
        <dbReference type="ChEBI" id="CHEBI:15378"/>
        <dbReference type="ChEBI" id="CHEBI:29999"/>
        <dbReference type="ChEBI" id="CHEBI:30616"/>
        <dbReference type="ChEBI" id="CHEBI:83421"/>
        <dbReference type="ChEBI" id="CHEBI:456216"/>
        <dbReference type="EC" id="2.7.11.1"/>
    </reaction>
</comment>
<dbReference type="Gene3D" id="1.10.510.10">
    <property type="entry name" value="Transferase(Phosphotransferase) domain 1"/>
    <property type="match status" value="1"/>
</dbReference>
<dbReference type="InterPro" id="IPR011009">
    <property type="entry name" value="Kinase-like_dom_sf"/>
</dbReference>
<gene>
    <name evidence="6" type="ORF">V6N11_054918</name>
</gene>
<keyword evidence="7" id="KW-1185">Reference proteome</keyword>
<keyword evidence="3" id="KW-0418">Kinase</keyword>
<reference evidence="6 7" key="1">
    <citation type="journal article" date="2024" name="G3 (Bethesda)">
        <title>Genome assembly of Hibiscus sabdariffa L. provides insights into metabolisms of medicinal natural products.</title>
        <authorList>
            <person name="Kim T."/>
        </authorList>
    </citation>
    <scope>NUCLEOTIDE SEQUENCE [LARGE SCALE GENOMIC DNA]</scope>
    <source>
        <strain evidence="6">TK-2024</strain>
        <tissue evidence="6">Old leaves</tissue>
    </source>
</reference>
<dbReference type="EC" id="2.7.11.1" evidence="1"/>
<evidence type="ECO:0000256" key="5">
    <source>
        <dbReference type="ARBA" id="ARBA00048679"/>
    </source>
</evidence>
<comment type="caution">
    <text evidence="6">The sequence shown here is derived from an EMBL/GenBank/DDBJ whole genome shotgun (WGS) entry which is preliminary data.</text>
</comment>
<protein>
    <recommendedName>
        <fullName evidence="1">non-specific serine/threonine protein kinase</fullName>
        <ecNumber evidence="1">2.7.11.1</ecNumber>
    </recommendedName>
</protein>
<evidence type="ECO:0000256" key="4">
    <source>
        <dbReference type="ARBA" id="ARBA00047899"/>
    </source>
</evidence>
<dbReference type="InterPro" id="IPR050588">
    <property type="entry name" value="WNK_Ser-Thr_kinase"/>
</dbReference>
<comment type="catalytic activity">
    <reaction evidence="4">
        <text>L-threonyl-[protein] + ATP = O-phospho-L-threonyl-[protein] + ADP + H(+)</text>
        <dbReference type="Rhea" id="RHEA:46608"/>
        <dbReference type="Rhea" id="RHEA-COMP:11060"/>
        <dbReference type="Rhea" id="RHEA-COMP:11605"/>
        <dbReference type="ChEBI" id="CHEBI:15378"/>
        <dbReference type="ChEBI" id="CHEBI:30013"/>
        <dbReference type="ChEBI" id="CHEBI:30616"/>
        <dbReference type="ChEBI" id="CHEBI:61977"/>
        <dbReference type="ChEBI" id="CHEBI:456216"/>
        <dbReference type="EC" id="2.7.11.1"/>
    </reaction>
</comment>
<evidence type="ECO:0000256" key="1">
    <source>
        <dbReference type="ARBA" id="ARBA00012513"/>
    </source>
</evidence>
<organism evidence="6 7">
    <name type="scientific">Hibiscus sabdariffa</name>
    <name type="common">roselle</name>
    <dbReference type="NCBI Taxonomy" id="183260"/>
    <lineage>
        <taxon>Eukaryota</taxon>
        <taxon>Viridiplantae</taxon>
        <taxon>Streptophyta</taxon>
        <taxon>Embryophyta</taxon>
        <taxon>Tracheophyta</taxon>
        <taxon>Spermatophyta</taxon>
        <taxon>Magnoliopsida</taxon>
        <taxon>eudicotyledons</taxon>
        <taxon>Gunneridae</taxon>
        <taxon>Pentapetalae</taxon>
        <taxon>rosids</taxon>
        <taxon>malvids</taxon>
        <taxon>Malvales</taxon>
        <taxon>Malvaceae</taxon>
        <taxon>Malvoideae</taxon>
        <taxon>Hibiscus</taxon>
    </lineage>
</organism>
<keyword evidence="3" id="KW-0808">Transferase</keyword>
<proteinExistence type="predicted"/>
<name>A0ABR2P3A5_9ROSI</name>
<dbReference type="PANTHER" id="PTHR13902">
    <property type="entry name" value="SERINE/THREONINE-PROTEIN KINASE WNK WITH NO LYSINE -RELATED"/>
    <property type="match status" value="1"/>
</dbReference>
<dbReference type="Proteomes" id="UP001396334">
    <property type="component" value="Unassembled WGS sequence"/>
</dbReference>
<sequence length="330" mass="37576">MCVLEMLTSEYPYSECSNPAQIYKKATSGKLPEAFYRIQDEEARKFIGKCLENVSKRVPAHELLLDPILASNEETLQSIPRVSSQKLTHKGPVAELAASLQVDPTRNTDMSITVAMNPEDDTIFLKVHITEKEGHARNIYFPFDLVNDNAIGVASEMVKELDIDDWEPLQIADMIEEEISSLVPTWKDWCTSQVHHQHSFKYDDDNEDDDKNGISHPFCATSPQLSFLPMNHNFVWGKVSLLSAISPKCNTRLDSWRSSHFNGHRKLTKICSLVDIRSKLLHQLVMAEINKRRLFKTIGAVEDIGYREPGVVSDQAYLRDGRNGRIFRSR</sequence>
<keyword evidence="2" id="KW-0723">Serine/threonine-protein kinase</keyword>